<organism evidence="4 5">
    <name type="scientific">Nocardia jiangsuensis</name>
    <dbReference type="NCBI Taxonomy" id="1691563"/>
    <lineage>
        <taxon>Bacteria</taxon>
        <taxon>Bacillati</taxon>
        <taxon>Actinomycetota</taxon>
        <taxon>Actinomycetes</taxon>
        <taxon>Mycobacteriales</taxon>
        <taxon>Nocardiaceae</taxon>
        <taxon>Nocardia</taxon>
    </lineage>
</organism>
<dbReference type="NCBIfam" id="TIGR00996">
    <property type="entry name" value="Mtu_fam_mce"/>
    <property type="match status" value="1"/>
</dbReference>
<feature type="domain" description="Mce/MlaD" evidence="2">
    <location>
        <begin position="44"/>
        <end position="123"/>
    </location>
</feature>
<dbReference type="PANTHER" id="PTHR33371:SF19">
    <property type="entry name" value="MCE-FAMILY PROTEIN MCE4A"/>
    <property type="match status" value="1"/>
</dbReference>
<sequence>MPLLSRLRPSPDAKRALAGLISIGLGVAIVAVALRMFDGGFTETVPVTVLSPRAGLVMNPDADVKLRGVTVGTVESIETRADGLAELRLAIRAGELSHIPADVTVDIASTTVFGAKFVQLVPPARPGGEHLTAGQVLDAQHVTVEINTVFQQLTTVLGRIEPEKLNETLGAIATATSGRGDRVGQMLTDLESFLAQLDPALPALSADLAAAPVVLNTYADAAQPLLDTAANASTISRTLVDEQQNLDAFLVGLIGLSDTGTAVLAENHAVLDSTLAALVPTTTLTRDYRAALTCSLEGFGDLSRSPPVDVPGLGLSANFMLGIEPYMYPQHLPKVAASGGPQCSVLPVPYEGRPPYVVADTGANPFESGRQTVELNSASIQQLLFGPLLTGAPR</sequence>
<comment type="caution">
    <text evidence="4">The sequence shown here is derived from an EMBL/GenBank/DDBJ whole genome shotgun (WGS) entry which is preliminary data.</text>
</comment>
<dbReference type="InterPro" id="IPR024516">
    <property type="entry name" value="Mce_C"/>
</dbReference>
<dbReference type="Pfam" id="PF02470">
    <property type="entry name" value="MlaD"/>
    <property type="match status" value="1"/>
</dbReference>
<dbReference type="InterPro" id="IPR003399">
    <property type="entry name" value="Mce/MlaD"/>
</dbReference>
<feature type="domain" description="Mammalian cell entry C-terminal" evidence="3">
    <location>
        <begin position="129"/>
        <end position="341"/>
    </location>
</feature>
<keyword evidence="1" id="KW-0812">Transmembrane</keyword>
<evidence type="ECO:0000259" key="3">
    <source>
        <dbReference type="Pfam" id="PF11887"/>
    </source>
</evidence>
<keyword evidence="1" id="KW-0472">Membrane</keyword>
<dbReference type="RefSeq" id="WP_378611991.1">
    <property type="nucleotide sequence ID" value="NZ_JBHSAX010000009.1"/>
</dbReference>
<dbReference type="Proteomes" id="UP001595696">
    <property type="component" value="Unassembled WGS sequence"/>
</dbReference>
<dbReference type="Pfam" id="PF11887">
    <property type="entry name" value="Mce4_CUP1"/>
    <property type="match status" value="1"/>
</dbReference>
<evidence type="ECO:0000256" key="1">
    <source>
        <dbReference type="SAM" id="Phobius"/>
    </source>
</evidence>
<dbReference type="InterPro" id="IPR005693">
    <property type="entry name" value="Mce"/>
</dbReference>
<evidence type="ECO:0000259" key="2">
    <source>
        <dbReference type="Pfam" id="PF02470"/>
    </source>
</evidence>
<keyword evidence="5" id="KW-1185">Reference proteome</keyword>
<evidence type="ECO:0000313" key="5">
    <source>
        <dbReference type="Proteomes" id="UP001595696"/>
    </source>
</evidence>
<dbReference type="InterPro" id="IPR052336">
    <property type="entry name" value="MlaD_Phospholipid_Transporter"/>
</dbReference>
<keyword evidence="1" id="KW-1133">Transmembrane helix</keyword>
<protein>
    <submittedName>
        <fullName evidence="4">MCE family protein</fullName>
    </submittedName>
</protein>
<dbReference type="PANTHER" id="PTHR33371">
    <property type="entry name" value="INTERMEMBRANE PHOSPHOLIPID TRANSPORT SYSTEM BINDING PROTEIN MLAD-RELATED"/>
    <property type="match status" value="1"/>
</dbReference>
<dbReference type="EMBL" id="JBHSAX010000009">
    <property type="protein sequence ID" value="MFC3962225.1"/>
    <property type="molecule type" value="Genomic_DNA"/>
</dbReference>
<proteinExistence type="predicted"/>
<feature type="transmembrane region" description="Helical" evidence="1">
    <location>
        <begin position="16"/>
        <end position="37"/>
    </location>
</feature>
<name>A0ABV8DQJ1_9NOCA</name>
<reference evidence="5" key="1">
    <citation type="journal article" date="2019" name="Int. J. Syst. Evol. Microbiol.">
        <title>The Global Catalogue of Microorganisms (GCM) 10K type strain sequencing project: providing services to taxonomists for standard genome sequencing and annotation.</title>
        <authorList>
            <consortium name="The Broad Institute Genomics Platform"/>
            <consortium name="The Broad Institute Genome Sequencing Center for Infectious Disease"/>
            <person name="Wu L."/>
            <person name="Ma J."/>
        </authorList>
    </citation>
    <scope>NUCLEOTIDE SEQUENCE [LARGE SCALE GENOMIC DNA]</scope>
    <source>
        <strain evidence="5">CGMCC 4.7330</strain>
    </source>
</reference>
<gene>
    <name evidence="4" type="ORF">ACFO0B_09540</name>
</gene>
<evidence type="ECO:0000313" key="4">
    <source>
        <dbReference type="EMBL" id="MFC3962225.1"/>
    </source>
</evidence>
<accession>A0ABV8DQJ1</accession>